<feature type="transmembrane region" description="Helical" evidence="1">
    <location>
        <begin position="96"/>
        <end position="124"/>
    </location>
</feature>
<evidence type="ECO:0000313" key="3">
    <source>
        <dbReference type="Proteomes" id="UP000199004"/>
    </source>
</evidence>
<protein>
    <recommendedName>
        <fullName evidence="4">ABC-type transport system involved in multi-copper enzyme maturation, permease component</fullName>
    </recommendedName>
</protein>
<feature type="transmembrane region" description="Helical" evidence="1">
    <location>
        <begin position="53"/>
        <end position="75"/>
    </location>
</feature>
<feature type="transmembrane region" description="Helical" evidence="1">
    <location>
        <begin position="157"/>
        <end position="179"/>
    </location>
</feature>
<evidence type="ECO:0008006" key="4">
    <source>
        <dbReference type="Google" id="ProtNLM"/>
    </source>
</evidence>
<feature type="transmembrane region" description="Helical" evidence="1">
    <location>
        <begin position="130"/>
        <end position="150"/>
    </location>
</feature>
<gene>
    <name evidence="2" type="ORF">SAMN05192576_2370</name>
</gene>
<dbReference type="RefSeq" id="WP_091024981.1">
    <property type="nucleotide sequence ID" value="NZ_BKAE01000006.1"/>
</dbReference>
<feature type="transmembrane region" description="Helical" evidence="1">
    <location>
        <begin position="199"/>
        <end position="218"/>
    </location>
</feature>
<reference evidence="3" key="1">
    <citation type="submission" date="2016-10" db="EMBL/GenBank/DDBJ databases">
        <authorList>
            <person name="Varghese N."/>
            <person name="Submissions S."/>
        </authorList>
    </citation>
    <scope>NUCLEOTIDE SEQUENCE [LARGE SCALE GENOMIC DNA]</scope>
    <source>
        <strain evidence="3">CGMCC 1.11147</strain>
    </source>
</reference>
<proteinExistence type="predicted"/>
<dbReference type="STRING" id="1005944.SAMN05192576_2370"/>
<evidence type="ECO:0000313" key="2">
    <source>
        <dbReference type="EMBL" id="SDN54965.1"/>
    </source>
</evidence>
<organism evidence="2 3">
    <name type="scientific">Nocardioides szechwanensis</name>
    <dbReference type="NCBI Taxonomy" id="1005944"/>
    <lineage>
        <taxon>Bacteria</taxon>
        <taxon>Bacillati</taxon>
        <taxon>Actinomycetota</taxon>
        <taxon>Actinomycetes</taxon>
        <taxon>Propionibacteriales</taxon>
        <taxon>Nocardioidaceae</taxon>
        <taxon>Nocardioides</taxon>
    </lineage>
</organism>
<dbReference type="Proteomes" id="UP000199004">
    <property type="component" value="Unassembled WGS sequence"/>
</dbReference>
<dbReference type="EMBL" id="FNIC01000003">
    <property type="protein sequence ID" value="SDN54965.1"/>
    <property type="molecule type" value="Genomic_DNA"/>
</dbReference>
<keyword evidence="1" id="KW-0472">Membrane</keyword>
<accession>A0A1H0CAQ5</accession>
<keyword evidence="1" id="KW-1133">Transmembrane helix</keyword>
<name>A0A1H0CAQ5_9ACTN</name>
<feature type="transmembrane region" description="Helical" evidence="1">
    <location>
        <begin position="230"/>
        <end position="249"/>
    </location>
</feature>
<evidence type="ECO:0000256" key="1">
    <source>
        <dbReference type="SAM" id="Phobius"/>
    </source>
</evidence>
<keyword evidence="3" id="KW-1185">Reference proteome</keyword>
<dbReference type="AlphaFoldDB" id="A0A1H0CAQ5"/>
<keyword evidence="1" id="KW-0812">Transmembrane</keyword>
<sequence length="426" mass="45392">MTGRLAGYVTWLGDRRTVLLGLVALVAVGLVPSLSRGADWLGSWKMALDAGTFSLTLIGPVAAGIACATYVRLATSGVEPLLRTGPRPWWPWLRPALSIWGLAAVAMSAITLGVTTSAALAGAVPYYDTLWVLVPALCVLAAQVAVGVLLGGLGRRVWLAPVAAAATFSLGVLGAIGAMPEIFRTGGLGVTYAGETYDATTLGLQTGATLGVAAGLLLLSNRTVVGRTAISRVVISLLVLLGAVCYVVLGNGIHDRYRAVSDPELVCRGDAVRVCMARETTRPLDDLVERMERQASALRELGLELPPRYVDYLAGSDDERQGGVMLLVEETLASTVSDETAARVLTTPAQCAAYRSDIAPPEASFDTRRLLARWLLFRAGLLQPRVDDFDREWLESGLEEQRSWVTTTYEQLRSCDLDALRLPAGV</sequence>